<protein>
    <submittedName>
        <fullName evidence="3">Uncharacterized protein</fullName>
    </submittedName>
</protein>
<organism evidence="3 4">
    <name type="scientific">Blepharisma stoltei</name>
    <dbReference type="NCBI Taxonomy" id="1481888"/>
    <lineage>
        <taxon>Eukaryota</taxon>
        <taxon>Sar</taxon>
        <taxon>Alveolata</taxon>
        <taxon>Ciliophora</taxon>
        <taxon>Postciliodesmatophora</taxon>
        <taxon>Heterotrichea</taxon>
        <taxon>Heterotrichida</taxon>
        <taxon>Blepharismidae</taxon>
        <taxon>Blepharisma</taxon>
    </lineage>
</organism>
<feature type="region of interest" description="Disordered" evidence="2">
    <location>
        <begin position="1"/>
        <end position="26"/>
    </location>
</feature>
<keyword evidence="1" id="KW-0175">Coiled coil</keyword>
<dbReference type="Proteomes" id="UP001162131">
    <property type="component" value="Unassembled WGS sequence"/>
</dbReference>
<evidence type="ECO:0000256" key="2">
    <source>
        <dbReference type="SAM" id="MobiDB-lite"/>
    </source>
</evidence>
<dbReference type="EMBL" id="CAJZBQ010000005">
    <property type="protein sequence ID" value="CAG9311907.1"/>
    <property type="molecule type" value="Genomic_DNA"/>
</dbReference>
<proteinExistence type="predicted"/>
<comment type="caution">
    <text evidence="3">The sequence shown here is derived from an EMBL/GenBank/DDBJ whole genome shotgun (WGS) entry which is preliminary data.</text>
</comment>
<accession>A0AAU9IEK8</accession>
<evidence type="ECO:0000313" key="3">
    <source>
        <dbReference type="EMBL" id="CAG9311907.1"/>
    </source>
</evidence>
<dbReference type="AlphaFoldDB" id="A0AAU9IEK8"/>
<keyword evidence="4" id="KW-1185">Reference proteome</keyword>
<evidence type="ECO:0000256" key="1">
    <source>
        <dbReference type="SAM" id="Coils"/>
    </source>
</evidence>
<feature type="compositionally biased region" description="Polar residues" evidence="2">
    <location>
        <begin position="14"/>
        <end position="26"/>
    </location>
</feature>
<feature type="coiled-coil region" evidence="1">
    <location>
        <begin position="166"/>
        <end position="200"/>
    </location>
</feature>
<name>A0AAU9IEK8_9CILI</name>
<sequence length="305" mass="35003">MSLKKQPRRFINCSEPQSSLASPFSGPTTPIKNPAFSLSLKHAAGRRSSSVEKLPRVQNLSQKLSFSSVAASSKAHINSASEAINSSYNKEFLLIDDKVRNFCNSENNENTSKRIRFQIEILEEIMKLPSGISDFLRVIQYTLHDALSEIESNKWKKKYDGKAKQVVSLINEKIVLNEKIEDLIKENTILKTKFEELKLKNVKTMEAFGKCKESPQYKLIEELHEKNKKIKEIKWDVSHYKLRESKIIMMLQELRSRGLETGSIMKKYNISFGSESESMIYSNLEHNTNSTFSSATLAYFQEFLL</sequence>
<gene>
    <name evidence="3" type="ORF">BSTOLATCC_MIC5167</name>
</gene>
<evidence type="ECO:0000313" key="4">
    <source>
        <dbReference type="Proteomes" id="UP001162131"/>
    </source>
</evidence>
<reference evidence="3" key="1">
    <citation type="submission" date="2021-09" db="EMBL/GenBank/DDBJ databases">
        <authorList>
            <consortium name="AG Swart"/>
            <person name="Singh M."/>
            <person name="Singh A."/>
            <person name="Seah K."/>
            <person name="Emmerich C."/>
        </authorList>
    </citation>
    <scope>NUCLEOTIDE SEQUENCE</scope>
    <source>
        <strain evidence="3">ATCC30299</strain>
    </source>
</reference>